<dbReference type="Proteomes" id="UP000078492">
    <property type="component" value="Unassembled WGS sequence"/>
</dbReference>
<reference evidence="1 2" key="1">
    <citation type="submission" date="2015-09" db="EMBL/GenBank/DDBJ databases">
        <title>Trachymyrmex cornetzi WGS genome.</title>
        <authorList>
            <person name="Nygaard S."/>
            <person name="Hu H."/>
            <person name="Boomsma J."/>
            <person name="Zhang G."/>
        </authorList>
    </citation>
    <scope>NUCLEOTIDE SEQUENCE [LARGE SCALE GENOMIC DNA]</scope>
    <source>
        <strain evidence="1">Tcor2-1</strain>
        <tissue evidence="1">Whole body</tissue>
    </source>
</reference>
<keyword evidence="2" id="KW-1185">Reference proteome</keyword>
<protein>
    <submittedName>
        <fullName evidence="1">Uncharacterized protein</fullName>
    </submittedName>
</protein>
<dbReference type="AlphaFoldDB" id="A0A195D9Y6"/>
<dbReference type="EMBL" id="KQ981082">
    <property type="protein sequence ID" value="KYN09681.1"/>
    <property type="molecule type" value="Genomic_DNA"/>
</dbReference>
<evidence type="ECO:0000313" key="2">
    <source>
        <dbReference type="Proteomes" id="UP000078492"/>
    </source>
</evidence>
<evidence type="ECO:0000313" key="1">
    <source>
        <dbReference type="EMBL" id="KYN09681.1"/>
    </source>
</evidence>
<sequence>MKLDEARIQRRAESSDRSYFPLRILEHCVRCVRLLAEPREHEVMHARLRLRPPPLPPPPLPLLPSSS</sequence>
<gene>
    <name evidence="1" type="ORF">ALC57_18202</name>
</gene>
<accession>A0A195D9Y6</accession>
<organism evidence="1 2">
    <name type="scientific">Trachymyrmex cornetzi</name>
    <dbReference type="NCBI Taxonomy" id="471704"/>
    <lineage>
        <taxon>Eukaryota</taxon>
        <taxon>Metazoa</taxon>
        <taxon>Ecdysozoa</taxon>
        <taxon>Arthropoda</taxon>
        <taxon>Hexapoda</taxon>
        <taxon>Insecta</taxon>
        <taxon>Pterygota</taxon>
        <taxon>Neoptera</taxon>
        <taxon>Endopterygota</taxon>
        <taxon>Hymenoptera</taxon>
        <taxon>Apocrita</taxon>
        <taxon>Aculeata</taxon>
        <taxon>Formicoidea</taxon>
        <taxon>Formicidae</taxon>
        <taxon>Myrmicinae</taxon>
        <taxon>Trachymyrmex</taxon>
    </lineage>
</organism>
<name>A0A195D9Y6_9HYME</name>
<proteinExistence type="predicted"/>